<feature type="transmembrane region" description="Helical" evidence="2">
    <location>
        <begin position="96"/>
        <end position="119"/>
    </location>
</feature>
<feature type="transmembrane region" description="Helical" evidence="2">
    <location>
        <begin position="67"/>
        <end position="90"/>
    </location>
</feature>
<sequence length="292" mass="31600">MGRSAKLELLRRIVPLFLAVLGIVGATTFMTLLSGALCIAAGIGMYCALPQSKMPNGAVRPVIQPSVLVTDAIGFGVGVPLFSASLLGAGMSTGVAGFWLFFILMLPASLSIVFFMVAVRSETSWVRFFGNGFEVTQLGLTARVRYTDLNAMRIRQVHLARGLGWLSGLFDGNGRKRVSMLGSSEDSKTFVFIANSGTEFLVPSEGIPDLQRVLIGMDRAGVELPEGISERERKKIRRVRERMYRKPEDDETVTGCGTGSGVGKETGTGSDTVPLDVARIAETVRKYREQQV</sequence>
<feature type="transmembrane region" description="Helical" evidence="2">
    <location>
        <begin position="13"/>
        <end position="46"/>
    </location>
</feature>
<comment type="caution">
    <text evidence="3">The sequence shown here is derived from an EMBL/GenBank/DDBJ whole genome shotgun (WGS) entry which is preliminary data.</text>
</comment>
<evidence type="ECO:0000313" key="4">
    <source>
        <dbReference type="Proteomes" id="UP001385499"/>
    </source>
</evidence>
<accession>A0ABU8TNL8</accession>
<gene>
    <name evidence="3" type="ORF">V6575_16910</name>
</gene>
<dbReference type="RefSeq" id="WP_340276013.1">
    <property type="nucleotide sequence ID" value="NZ_JBAKIA010000013.1"/>
</dbReference>
<keyword evidence="2" id="KW-0472">Membrane</keyword>
<feature type="region of interest" description="Disordered" evidence="1">
    <location>
        <begin position="245"/>
        <end position="274"/>
    </location>
</feature>
<keyword evidence="2" id="KW-1133">Transmembrane helix</keyword>
<evidence type="ECO:0000256" key="1">
    <source>
        <dbReference type="SAM" id="MobiDB-lite"/>
    </source>
</evidence>
<proteinExistence type="predicted"/>
<protein>
    <recommendedName>
        <fullName evidence="5">PH (Pleckstrin Homology) domain-containing protein</fullName>
    </recommendedName>
</protein>
<feature type="compositionally biased region" description="Gly residues" evidence="1">
    <location>
        <begin position="256"/>
        <end position="266"/>
    </location>
</feature>
<keyword evidence="2" id="KW-0812">Transmembrane</keyword>
<evidence type="ECO:0000313" key="3">
    <source>
        <dbReference type="EMBL" id="MEJ8475776.1"/>
    </source>
</evidence>
<evidence type="ECO:0000256" key="2">
    <source>
        <dbReference type="SAM" id="Phobius"/>
    </source>
</evidence>
<organism evidence="3 4">
    <name type="scientific">Roseibium algae</name>
    <dbReference type="NCBI Taxonomy" id="3123038"/>
    <lineage>
        <taxon>Bacteria</taxon>
        <taxon>Pseudomonadati</taxon>
        <taxon>Pseudomonadota</taxon>
        <taxon>Alphaproteobacteria</taxon>
        <taxon>Hyphomicrobiales</taxon>
        <taxon>Stappiaceae</taxon>
        <taxon>Roseibium</taxon>
    </lineage>
</organism>
<reference evidence="3 4" key="1">
    <citation type="submission" date="2024-02" db="EMBL/GenBank/DDBJ databases">
        <title>Roseibium algae sp. nov., isolated from marine alga (Grateloupia sp.), showing potential in myo-inositol conversion.</title>
        <authorList>
            <person name="Wang Y."/>
        </authorList>
    </citation>
    <scope>NUCLEOTIDE SEQUENCE [LARGE SCALE GENOMIC DNA]</scope>
    <source>
        <strain evidence="3 4">H3510</strain>
    </source>
</reference>
<evidence type="ECO:0008006" key="5">
    <source>
        <dbReference type="Google" id="ProtNLM"/>
    </source>
</evidence>
<dbReference type="Proteomes" id="UP001385499">
    <property type="component" value="Unassembled WGS sequence"/>
</dbReference>
<name>A0ABU8TNL8_9HYPH</name>
<keyword evidence="4" id="KW-1185">Reference proteome</keyword>
<dbReference type="EMBL" id="JBAKIA010000013">
    <property type="protein sequence ID" value="MEJ8475776.1"/>
    <property type="molecule type" value="Genomic_DNA"/>
</dbReference>